<evidence type="ECO:0000256" key="1">
    <source>
        <dbReference type="SAM" id="MobiDB-lite"/>
    </source>
</evidence>
<dbReference type="EMBL" id="JACSDZ010000001">
    <property type="protein sequence ID" value="KAF7417487.1"/>
    <property type="molecule type" value="Genomic_DNA"/>
</dbReference>
<gene>
    <name evidence="2" type="ORF">HZH68_000140</name>
</gene>
<accession>A0A834NT05</accession>
<protein>
    <submittedName>
        <fullName evidence="2">Uncharacterized protein</fullName>
    </submittedName>
</protein>
<feature type="compositionally biased region" description="Low complexity" evidence="1">
    <location>
        <begin position="39"/>
        <end position="54"/>
    </location>
</feature>
<reference evidence="2" key="1">
    <citation type="journal article" date="2020" name="G3 (Bethesda)">
        <title>High-Quality Assemblies for Three Invasive Social Wasps from the &lt;i&gt;Vespula&lt;/i&gt; Genus.</title>
        <authorList>
            <person name="Harrop T.W.R."/>
            <person name="Guhlin J."/>
            <person name="McLaughlin G.M."/>
            <person name="Permina E."/>
            <person name="Stockwell P."/>
            <person name="Gilligan J."/>
            <person name="Le Lec M.F."/>
            <person name="Gruber M.A.M."/>
            <person name="Quinn O."/>
            <person name="Lovegrove M."/>
            <person name="Duncan E.J."/>
            <person name="Remnant E.J."/>
            <person name="Van Eeckhoven J."/>
            <person name="Graham B."/>
            <person name="Knapp R.A."/>
            <person name="Langford K.W."/>
            <person name="Kronenberg Z."/>
            <person name="Press M.O."/>
            <person name="Eacker S.M."/>
            <person name="Wilson-Rankin E.E."/>
            <person name="Purcell J."/>
            <person name="Lester P.J."/>
            <person name="Dearden P.K."/>
        </authorList>
    </citation>
    <scope>NUCLEOTIDE SEQUENCE</scope>
    <source>
        <strain evidence="2">Linc-1</strain>
    </source>
</reference>
<organism evidence="2 3">
    <name type="scientific">Vespula germanica</name>
    <name type="common">German yellow jacket</name>
    <name type="synonym">Paravespula germanica</name>
    <dbReference type="NCBI Taxonomy" id="30212"/>
    <lineage>
        <taxon>Eukaryota</taxon>
        <taxon>Metazoa</taxon>
        <taxon>Ecdysozoa</taxon>
        <taxon>Arthropoda</taxon>
        <taxon>Hexapoda</taxon>
        <taxon>Insecta</taxon>
        <taxon>Pterygota</taxon>
        <taxon>Neoptera</taxon>
        <taxon>Endopterygota</taxon>
        <taxon>Hymenoptera</taxon>
        <taxon>Apocrita</taxon>
        <taxon>Aculeata</taxon>
        <taxon>Vespoidea</taxon>
        <taxon>Vespidae</taxon>
        <taxon>Vespinae</taxon>
        <taxon>Vespula</taxon>
    </lineage>
</organism>
<dbReference type="Proteomes" id="UP000617340">
    <property type="component" value="Unassembled WGS sequence"/>
</dbReference>
<evidence type="ECO:0000313" key="2">
    <source>
        <dbReference type="EMBL" id="KAF7417487.1"/>
    </source>
</evidence>
<sequence length="86" mass="8320">MSGGVVLDIKSSTQPASQPASRDPWSVIEKSGDITVRIVDSSSNSSSSSSDDTGAGAGAGAGADASVGVGAGGGSLVAGRRPYRTH</sequence>
<proteinExistence type="predicted"/>
<comment type="caution">
    <text evidence="2">The sequence shown here is derived from an EMBL/GenBank/DDBJ whole genome shotgun (WGS) entry which is preliminary data.</text>
</comment>
<feature type="compositionally biased region" description="Polar residues" evidence="1">
    <location>
        <begin position="10"/>
        <end position="20"/>
    </location>
</feature>
<feature type="region of interest" description="Disordered" evidence="1">
    <location>
        <begin position="1"/>
        <end position="86"/>
    </location>
</feature>
<name>A0A834NT05_VESGE</name>
<evidence type="ECO:0000313" key="3">
    <source>
        <dbReference type="Proteomes" id="UP000617340"/>
    </source>
</evidence>
<keyword evidence="3" id="KW-1185">Reference proteome</keyword>
<dbReference type="AlphaFoldDB" id="A0A834NT05"/>